<dbReference type="GO" id="GO:0006826">
    <property type="term" value="P:iron ion transport"/>
    <property type="evidence" value="ECO:0007669"/>
    <property type="project" value="UniProtKB-KW"/>
</dbReference>
<dbReference type="PANTHER" id="PTHR32552:SF81">
    <property type="entry name" value="TONB-DEPENDENT OUTER MEMBRANE RECEPTOR"/>
    <property type="match status" value="1"/>
</dbReference>
<name>A0A8S8X734_9PROT</name>
<evidence type="ECO:0000256" key="8">
    <source>
        <dbReference type="ARBA" id="ARBA00023077"/>
    </source>
</evidence>
<dbReference type="Proteomes" id="UP000681075">
    <property type="component" value="Unassembled WGS sequence"/>
</dbReference>
<keyword evidence="4" id="KW-0410">Iron transport</keyword>
<keyword evidence="5 11" id="KW-0812">Transmembrane</keyword>
<keyword evidence="10 11" id="KW-0998">Cell outer membrane</keyword>
<keyword evidence="8 12" id="KW-0798">TonB box</keyword>
<dbReference type="Gene3D" id="2.40.170.20">
    <property type="entry name" value="TonB-dependent receptor, beta-barrel domain"/>
    <property type="match status" value="1"/>
</dbReference>
<evidence type="ECO:0000256" key="12">
    <source>
        <dbReference type="RuleBase" id="RU003357"/>
    </source>
</evidence>
<feature type="domain" description="TonB-dependent receptor-like beta-barrel" evidence="13">
    <location>
        <begin position="268"/>
        <end position="722"/>
    </location>
</feature>
<dbReference type="InterPro" id="IPR000531">
    <property type="entry name" value="Beta-barrel_TonB"/>
</dbReference>
<comment type="similarity">
    <text evidence="11 12">Belongs to the TonB-dependent receptor family.</text>
</comment>
<dbReference type="EMBL" id="BOPV01000001">
    <property type="protein sequence ID" value="GIL38883.1"/>
    <property type="molecule type" value="Genomic_DNA"/>
</dbReference>
<evidence type="ECO:0000256" key="7">
    <source>
        <dbReference type="ARBA" id="ARBA00023065"/>
    </source>
</evidence>
<dbReference type="PANTHER" id="PTHR32552">
    <property type="entry name" value="FERRICHROME IRON RECEPTOR-RELATED"/>
    <property type="match status" value="1"/>
</dbReference>
<keyword evidence="15" id="KW-0675">Receptor</keyword>
<keyword evidence="9 11" id="KW-0472">Membrane</keyword>
<evidence type="ECO:0000256" key="1">
    <source>
        <dbReference type="ARBA" id="ARBA00004571"/>
    </source>
</evidence>
<evidence type="ECO:0000313" key="15">
    <source>
        <dbReference type="EMBL" id="GIL38883.1"/>
    </source>
</evidence>
<dbReference type="AlphaFoldDB" id="A0A8S8X734"/>
<comment type="subcellular location">
    <subcellularLocation>
        <location evidence="1 11">Cell outer membrane</location>
        <topology evidence="1 11">Multi-pass membrane protein</topology>
    </subcellularLocation>
</comment>
<keyword evidence="3 11" id="KW-1134">Transmembrane beta strand</keyword>
<reference evidence="15" key="1">
    <citation type="submission" date="2021-02" db="EMBL/GenBank/DDBJ databases">
        <title>Genome sequence of Rhodospirillales sp. strain TMPK1 isolated from soil.</title>
        <authorList>
            <person name="Nakai R."/>
            <person name="Kusada H."/>
            <person name="Tamaki H."/>
        </authorList>
    </citation>
    <scope>NUCLEOTIDE SEQUENCE</scope>
    <source>
        <strain evidence="15">TMPK1</strain>
    </source>
</reference>
<evidence type="ECO:0000256" key="3">
    <source>
        <dbReference type="ARBA" id="ARBA00022452"/>
    </source>
</evidence>
<keyword evidence="6" id="KW-0408">Iron</keyword>
<evidence type="ECO:0000256" key="4">
    <source>
        <dbReference type="ARBA" id="ARBA00022496"/>
    </source>
</evidence>
<evidence type="ECO:0000313" key="16">
    <source>
        <dbReference type="Proteomes" id="UP000681075"/>
    </source>
</evidence>
<feature type="domain" description="TonB-dependent receptor plug" evidence="14">
    <location>
        <begin position="54"/>
        <end position="162"/>
    </location>
</feature>
<evidence type="ECO:0000259" key="14">
    <source>
        <dbReference type="Pfam" id="PF07715"/>
    </source>
</evidence>
<organism evidence="15 16">
    <name type="scientific">Roseiterribacter gracilis</name>
    <dbReference type="NCBI Taxonomy" id="2812848"/>
    <lineage>
        <taxon>Bacteria</taxon>
        <taxon>Pseudomonadati</taxon>
        <taxon>Pseudomonadota</taxon>
        <taxon>Alphaproteobacteria</taxon>
        <taxon>Rhodospirillales</taxon>
        <taxon>Roseiterribacteraceae</taxon>
        <taxon>Roseiterribacter</taxon>
    </lineage>
</organism>
<evidence type="ECO:0000259" key="13">
    <source>
        <dbReference type="Pfam" id="PF00593"/>
    </source>
</evidence>
<evidence type="ECO:0000256" key="10">
    <source>
        <dbReference type="ARBA" id="ARBA00023237"/>
    </source>
</evidence>
<dbReference type="RefSeq" id="WP_420241949.1">
    <property type="nucleotide sequence ID" value="NZ_BOPV01000001.1"/>
</dbReference>
<evidence type="ECO:0000256" key="9">
    <source>
        <dbReference type="ARBA" id="ARBA00023136"/>
    </source>
</evidence>
<dbReference type="SUPFAM" id="SSF56935">
    <property type="entry name" value="Porins"/>
    <property type="match status" value="1"/>
</dbReference>
<evidence type="ECO:0000256" key="5">
    <source>
        <dbReference type="ARBA" id="ARBA00022692"/>
    </source>
</evidence>
<keyword evidence="16" id="KW-1185">Reference proteome</keyword>
<dbReference type="Pfam" id="PF00593">
    <property type="entry name" value="TonB_dep_Rec_b-barrel"/>
    <property type="match status" value="1"/>
</dbReference>
<gene>
    <name evidence="15" type="ORF">TMPK1_11200</name>
</gene>
<comment type="caution">
    <text evidence="15">The sequence shown here is derived from an EMBL/GenBank/DDBJ whole genome shotgun (WGS) entry which is preliminary data.</text>
</comment>
<evidence type="ECO:0000256" key="11">
    <source>
        <dbReference type="PROSITE-ProRule" id="PRU01360"/>
    </source>
</evidence>
<evidence type="ECO:0000256" key="6">
    <source>
        <dbReference type="ARBA" id="ARBA00023004"/>
    </source>
</evidence>
<proteinExistence type="inferred from homology"/>
<dbReference type="InterPro" id="IPR036942">
    <property type="entry name" value="Beta-barrel_TonB_sf"/>
</dbReference>
<evidence type="ECO:0000256" key="2">
    <source>
        <dbReference type="ARBA" id="ARBA00022448"/>
    </source>
</evidence>
<dbReference type="Pfam" id="PF07715">
    <property type="entry name" value="Plug"/>
    <property type="match status" value="1"/>
</dbReference>
<keyword evidence="7" id="KW-0406">Ion transport</keyword>
<sequence length="757" mass="81524">MDETRTGRRARSNPGRLIQATVVAAIGLFAAHPDPAWAQVEEVVVTAQKRAQRLQEVPEAVSVVTGRQIEALNYEGIEGYARGIPGLSFTADRPGETRFALRGIPNLAGSGATVSFYLDETPLTTDDNRTGASDPAIFDVARIEVLRGPQGTLYGASSMGGTIRILQNQPQLDRWESKAHALLTSTDGGSTGYGVDAVLNVPVVEGKVAARLNGYYRHLGGFVDRVPDNALLRLRSLQPDVKAALAAGQEDIDSANLRSGRLALLFTPTDQLRVSLQFNAFDDRYANVGQVDSRYGKDRTAVSTAQNEPHTDAATIANLTAEYDFGPAKLLSTTSWVQRKATGSTDFTRLLSSIFGDAQTTGFNTTSQPRSVTQEVRLTSNGNGPLQWIAGVYYNRYSEAASVLAQTPGFSRALGLTGANAVANDLFFAKAAYKKVYELAEFGEATYKITDALSVTAGVRRYDGRSKFRDQNDGFLNGGLAPPTFGSISYEGTNPKGVVAYQFDPDHMVYASAAKGYRAGGGNYVVPTAVCSNDLAALGLSSSPKGFNPDSLWSYELGTKNAWLNDRVMVNATGYLIRWSQIQLQQSLQCGFNYRTNGGAASSRGGELEVRLRPFDDLEINAGLGYAHARLDQASPNIVGSKAGSPIPGVPELTWNVGAMYRRPLVDGLTGNLGIDYHYTGGFYTDLRAPSGNNARDRVYQTNINLSVEGTWWEAGLFVKNIFNSLSVVGTSASPDGSLFWTITPPRQVGAQVRAKF</sequence>
<dbReference type="InterPro" id="IPR039426">
    <property type="entry name" value="TonB-dep_rcpt-like"/>
</dbReference>
<accession>A0A8S8X734</accession>
<dbReference type="InterPro" id="IPR012910">
    <property type="entry name" value="Plug_dom"/>
</dbReference>
<dbReference type="PROSITE" id="PS52016">
    <property type="entry name" value="TONB_DEPENDENT_REC_3"/>
    <property type="match status" value="1"/>
</dbReference>
<keyword evidence="2 11" id="KW-0813">Transport</keyword>
<dbReference type="GO" id="GO:0009279">
    <property type="term" value="C:cell outer membrane"/>
    <property type="evidence" value="ECO:0007669"/>
    <property type="project" value="UniProtKB-SubCell"/>
</dbReference>
<protein>
    <submittedName>
        <fullName evidence="15">TonB-dependent receptor</fullName>
    </submittedName>
</protein>